<organism evidence="1 2">
    <name type="scientific">Halomonas elongata</name>
    <dbReference type="NCBI Taxonomy" id="2746"/>
    <lineage>
        <taxon>Bacteria</taxon>
        <taxon>Pseudomonadati</taxon>
        <taxon>Pseudomonadota</taxon>
        <taxon>Gammaproteobacteria</taxon>
        <taxon>Oceanospirillales</taxon>
        <taxon>Halomonadaceae</taxon>
        <taxon>Halomonas</taxon>
    </lineage>
</organism>
<sequence length="90" mass="9675">MMLFSLFRRLPRYLGGSRRRASPEPLTRLNAHLLRDIGLHVEGGVVRPLDPGIVPAPRRTDAAAPLTGTPPVGARRSGAEVCPHCGMALT</sequence>
<evidence type="ECO:0000313" key="1">
    <source>
        <dbReference type="EMBL" id="OBX34134.1"/>
    </source>
</evidence>
<reference evidence="1 2" key="1">
    <citation type="submission" date="2016-06" db="EMBL/GenBank/DDBJ databases">
        <title>Genome sequence of halotolerant plant growth promoting strain of Halomonas elongata HEK1 isolated from salterns of Rann of Kutch, Gujarat, India.</title>
        <authorList>
            <person name="Gaba S."/>
            <person name="Singh R.N."/>
            <person name="Abrol S."/>
            <person name="Kaushik R."/>
            <person name="Saxena A.K."/>
        </authorList>
    </citation>
    <scope>NUCLEOTIDE SEQUENCE [LARGE SCALE GENOMIC DNA]</scope>
    <source>
        <strain evidence="1 2">HEK1</strain>
    </source>
</reference>
<dbReference type="EMBL" id="MAJD01000002">
    <property type="protein sequence ID" value="OBX34134.1"/>
    <property type="molecule type" value="Genomic_DNA"/>
</dbReference>
<dbReference type="GeneID" id="91010839"/>
<protein>
    <submittedName>
        <fullName evidence="1">Uncharacterized protein</fullName>
    </submittedName>
</protein>
<dbReference type="AlphaFoldDB" id="A0A1B8NVV1"/>
<dbReference type="RefSeq" id="WP_041602146.1">
    <property type="nucleotide sequence ID" value="NZ_CP087224.1"/>
</dbReference>
<name>A0A1B8NVV1_HALEL</name>
<accession>A0A1B8NVV1</accession>
<proteinExistence type="predicted"/>
<evidence type="ECO:0000313" key="2">
    <source>
        <dbReference type="Proteomes" id="UP000092504"/>
    </source>
</evidence>
<gene>
    <name evidence="1" type="ORF">A8U91_03179</name>
</gene>
<dbReference type="Proteomes" id="UP000092504">
    <property type="component" value="Unassembled WGS sequence"/>
</dbReference>
<comment type="caution">
    <text evidence="1">The sequence shown here is derived from an EMBL/GenBank/DDBJ whole genome shotgun (WGS) entry which is preliminary data.</text>
</comment>